<dbReference type="RefSeq" id="WP_173138162.1">
    <property type="nucleotide sequence ID" value="NZ_JABMKX010000013.1"/>
</dbReference>
<keyword evidence="2" id="KW-0808">Transferase</keyword>
<dbReference type="InterPro" id="IPR029056">
    <property type="entry name" value="Ribokinase-like"/>
</dbReference>
<name>A0ABX2DU97_9BACL</name>
<dbReference type="InterPro" id="IPR011611">
    <property type="entry name" value="PfkB_dom"/>
</dbReference>
<proteinExistence type="inferred from homology"/>
<dbReference type="Pfam" id="PF00294">
    <property type="entry name" value="PfkB"/>
    <property type="match status" value="1"/>
</dbReference>
<dbReference type="GO" id="GO:0016301">
    <property type="term" value="F:kinase activity"/>
    <property type="evidence" value="ECO:0007669"/>
    <property type="project" value="UniProtKB-KW"/>
</dbReference>
<dbReference type="CDD" id="cd01166">
    <property type="entry name" value="KdgK"/>
    <property type="match status" value="1"/>
</dbReference>
<dbReference type="Gene3D" id="3.40.1190.20">
    <property type="match status" value="1"/>
</dbReference>
<dbReference type="PANTHER" id="PTHR43320:SF2">
    <property type="entry name" value="2-DEHYDRO-3-DEOXYGLUCONOKINASE_2-DEHYDRO-3-DEOXYGALACTONOKINASE"/>
    <property type="match status" value="1"/>
</dbReference>
<sequence length="338" mass="36608">MSKQIAAFGEVMMRLQVPGYELLSQASTLNYSFSGSGVNVLSALTRYGHQGSLVTRLPEGPLGDAAIASLRKLGIHSGYIERGGQYIGMYFLENGFGARPGRVTYTDRAGSSFNTAPQHTYSFAGLAGKADAVHFCGITLAMNDGVRTAMKSYAEAVKLKGGLVVFDCNYRPSLWREGGYELARLHYEEMLHLADIVLMNEQDAMFILGMDAVSGEREGQLRELIPEVAARYSLCTVAGTHRTIHEDNRHSLRGYIFKAGSFSFSDHLTFTVLDRVGAGDAYASGIIHGELEGFDPQHTVSFAAAAGVLAHTVAGDSPMSSEQDVFRMLMNPGGDVQR</sequence>
<evidence type="ECO:0000313" key="6">
    <source>
        <dbReference type="Proteomes" id="UP000711047"/>
    </source>
</evidence>
<evidence type="ECO:0000259" key="4">
    <source>
        <dbReference type="Pfam" id="PF00294"/>
    </source>
</evidence>
<evidence type="ECO:0000256" key="2">
    <source>
        <dbReference type="ARBA" id="ARBA00022679"/>
    </source>
</evidence>
<reference evidence="5 6" key="1">
    <citation type="submission" date="2020-05" db="EMBL/GenBank/DDBJ databases">
        <title>Paenibacillus glebae, sp. nov., Paenibacillus humi sp. nov., Paenibacillus pedi sp. nov., Paenibacillus terrestris sp. nov. and Paenibacillus terricola sp. nov., isolated from a forest top soil sample.</title>
        <authorList>
            <person name="Qi S."/>
            <person name="Carlier A."/>
            <person name="Cnockaert M."/>
            <person name="Vandamme P."/>
        </authorList>
    </citation>
    <scope>NUCLEOTIDE SEQUENCE [LARGE SCALE GENOMIC DNA]</scope>
    <source>
        <strain evidence="5 6">LMG 29502</strain>
    </source>
</reference>
<feature type="domain" description="Carbohydrate kinase PfkB" evidence="4">
    <location>
        <begin position="3"/>
        <end position="212"/>
    </location>
</feature>
<dbReference type="EMBL" id="JABMKX010000013">
    <property type="protein sequence ID" value="NQX48267.1"/>
    <property type="molecule type" value="Genomic_DNA"/>
</dbReference>
<gene>
    <name evidence="5" type="ORF">HQN87_23340</name>
</gene>
<protein>
    <submittedName>
        <fullName evidence="5">Sugar kinase</fullName>
    </submittedName>
</protein>
<keyword evidence="3 5" id="KW-0418">Kinase</keyword>
<accession>A0ABX2DU97</accession>
<evidence type="ECO:0000313" key="5">
    <source>
        <dbReference type="EMBL" id="NQX48267.1"/>
    </source>
</evidence>
<comment type="similarity">
    <text evidence="1">Belongs to the carbohydrate kinase PfkB family.</text>
</comment>
<organism evidence="5 6">
    <name type="scientific">Paenibacillus tritici</name>
    <dbReference type="NCBI Taxonomy" id="1873425"/>
    <lineage>
        <taxon>Bacteria</taxon>
        <taxon>Bacillati</taxon>
        <taxon>Bacillota</taxon>
        <taxon>Bacilli</taxon>
        <taxon>Bacillales</taxon>
        <taxon>Paenibacillaceae</taxon>
        <taxon>Paenibacillus</taxon>
    </lineage>
</organism>
<dbReference type="PANTHER" id="PTHR43320">
    <property type="entry name" value="SUGAR KINASE"/>
    <property type="match status" value="1"/>
</dbReference>
<dbReference type="SUPFAM" id="SSF53613">
    <property type="entry name" value="Ribokinase-like"/>
    <property type="match status" value="1"/>
</dbReference>
<evidence type="ECO:0000256" key="3">
    <source>
        <dbReference type="ARBA" id="ARBA00022777"/>
    </source>
</evidence>
<dbReference type="InterPro" id="IPR052700">
    <property type="entry name" value="Carb_kinase_PfkB-like"/>
</dbReference>
<keyword evidence="6" id="KW-1185">Reference proteome</keyword>
<comment type="caution">
    <text evidence="5">The sequence shown here is derived from an EMBL/GenBank/DDBJ whole genome shotgun (WGS) entry which is preliminary data.</text>
</comment>
<dbReference type="Proteomes" id="UP000711047">
    <property type="component" value="Unassembled WGS sequence"/>
</dbReference>
<evidence type="ECO:0000256" key="1">
    <source>
        <dbReference type="ARBA" id="ARBA00010688"/>
    </source>
</evidence>